<dbReference type="InterPro" id="IPR002937">
    <property type="entry name" value="Amino_oxidase"/>
</dbReference>
<evidence type="ECO:0000256" key="1">
    <source>
        <dbReference type="SAM" id="SignalP"/>
    </source>
</evidence>
<evidence type="ECO:0000313" key="4">
    <source>
        <dbReference type="Proteomes" id="UP001168821"/>
    </source>
</evidence>
<name>A0AA38I7G3_9CUCU</name>
<feature type="domain" description="Amine oxidase" evidence="2">
    <location>
        <begin position="32"/>
        <end position="490"/>
    </location>
</feature>
<feature type="chain" id="PRO_5041279433" description="Amine oxidase domain-containing protein" evidence="1">
    <location>
        <begin position="20"/>
        <end position="494"/>
    </location>
</feature>
<accession>A0AA38I7G3</accession>
<dbReference type="EMBL" id="JALNTZ010000006">
    <property type="protein sequence ID" value="KAJ3649631.1"/>
    <property type="molecule type" value="Genomic_DNA"/>
</dbReference>
<sequence length="494" mass="54981">MQLFYLVLFLKVYSSFAAAESPSVIIVGAGAAGIAAATTLLENSITNVTVLEAKNRIGGRIHSVDFCGGVVEVGAQYCHGENGNLVYQLLEKLDVLESSNLSKLAFAKLYTSNGHVVATDLAEDLVNTIFSYDEYLNASSGVSLQQAFLEVYNSGVLKKYSHDEQKQKIVKDALKFVKDAILIYEGAFSLEKVASRNHFVGSDGDQNLVFKNQGYRILLDVLMKSYPNPNDKLPIDDKILLNKTVTKITWNKSKVVVETSDNVSLIADHVIFTPSIGVLKEQMDSLFDPHLPKQKKEALDALGFDGVMKIILHFPTKWWKDDDYAISFLWSKEDLLNSTNEFPDGPSKDGISWLANIPSLVQIRPNYNVLIAWYVGDLIPEIEKLPDDILLRGCNYLFKKFLGKDYNVTDADKVLKSQWCTDPHVRGTYSFEKVGYSKDNVSHNAKLAEPLVNEEGRSVLLFAGEATNPIHYSTVHGAVESGKREAERIIELLK</sequence>
<dbReference type="PANTHER" id="PTHR10742">
    <property type="entry name" value="FLAVIN MONOAMINE OXIDASE"/>
    <property type="match status" value="1"/>
</dbReference>
<dbReference type="PANTHER" id="PTHR10742:SF398">
    <property type="entry name" value="AMINE OXIDASE DOMAIN-CONTAINING PROTEIN-RELATED"/>
    <property type="match status" value="1"/>
</dbReference>
<feature type="signal peptide" evidence="1">
    <location>
        <begin position="1"/>
        <end position="19"/>
    </location>
</feature>
<dbReference type="InterPro" id="IPR036188">
    <property type="entry name" value="FAD/NAD-bd_sf"/>
</dbReference>
<dbReference type="GO" id="GO:0046592">
    <property type="term" value="F:polyamine oxidase activity"/>
    <property type="evidence" value="ECO:0007669"/>
    <property type="project" value="TreeGrafter"/>
</dbReference>
<evidence type="ECO:0000313" key="3">
    <source>
        <dbReference type="EMBL" id="KAJ3649631.1"/>
    </source>
</evidence>
<organism evidence="3 4">
    <name type="scientific">Zophobas morio</name>
    <dbReference type="NCBI Taxonomy" id="2755281"/>
    <lineage>
        <taxon>Eukaryota</taxon>
        <taxon>Metazoa</taxon>
        <taxon>Ecdysozoa</taxon>
        <taxon>Arthropoda</taxon>
        <taxon>Hexapoda</taxon>
        <taxon>Insecta</taxon>
        <taxon>Pterygota</taxon>
        <taxon>Neoptera</taxon>
        <taxon>Endopterygota</taxon>
        <taxon>Coleoptera</taxon>
        <taxon>Polyphaga</taxon>
        <taxon>Cucujiformia</taxon>
        <taxon>Tenebrionidae</taxon>
        <taxon>Zophobas</taxon>
    </lineage>
</organism>
<dbReference type="Gene3D" id="3.50.50.60">
    <property type="entry name" value="FAD/NAD(P)-binding domain"/>
    <property type="match status" value="1"/>
</dbReference>
<dbReference type="SUPFAM" id="SSF51905">
    <property type="entry name" value="FAD/NAD(P)-binding domain"/>
    <property type="match status" value="1"/>
</dbReference>
<gene>
    <name evidence="3" type="ORF">Zmor_021361</name>
</gene>
<dbReference type="AlphaFoldDB" id="A0AA38I7G3"/>
<keyword evidence="4" id="KW-1185">Reference proteome</keyword>
<dbReference type="Proteomes" id="UP001168821">
    <property type="component" value="Unassembled WGS sequence"/>
</dbReference>
<proteinExistence type="predicted"/>
<dbReference type="SUPFAM" id="SSF54373">
    <property type="entry name" value="FAD-linked reductases, C-terminal domain"/>
    <property type="match status" value="1"/>
</dbReference>
<dbReference type="InterPro" id="IPR050281">
    <property type="entry name" value="Flavin_monoamine_oxidase"/>
</dbReference>
<evidence type="ECO:0000259" key="2">
    <source>
        <dbReference type="Pfam" id="PF01593"/>
    </source>
</evidence>
<keyword evidence="1" id="KW-0732">Signal</keyword>
<dbReference type="PRINTS" id="PR00420">
    <property type="entry name" value="RNGMNOXGNASE"/>
</dbReference>
<dbReference type="Gene3D" id="3.90.660.10">
    <property type="match status" value="1"/>
</dbReference>
<comment type="caution">
    <text evidence="3">The sequence shown here is derived from an EMBL/GenBank/DDBJ whole genome shotgun (WGS) entry which is preliminary data.</text>
</comment>
<reference evidence="3" key="1">
    <citation type="journal article" date="2023" name="G3 (Bethesda)">
        <title>Whole genome assemblies of Zophobas morio and Tenebrio molitor.</title>
        <authorList>
            <person name="Kaur S."/>
            <person name="Stinson S.A."/>
            <person name="diCenzo G.C."/>
        </authorList>
    </citation>
    <scope>NUCLEOTIDE SEQUENCE</scope>
    <source>
        <strain evidence="3">QUZm001</strain>
    </source>
</reference>
<protein>
    <recommendedName>
        <fullName evidence="2">Amine oxidase domain-containing protein</fullName>
    </recommendedName>
</protein>
<dbReference type="Pfam" id="PF01593">
    <property type="entry name" value="Amino_oxidase"/>
    <property type="match status" value="1"/>
</dbReference>